<evidence type="ECO:0000313" key="2">
    <source>
        <dbReference type="EnsemblMetazoa" id="CJA04017a.1"/>
    </source>
</evidence>
<protein>
    <submittedName>
        <fullName evidence="2">Uncharacterized protein</fullName>
    </submittedName>
</protein>
<reference evidence="2" key="2">
    <citation type="submission" date="2022-06" db="UniProtKB">
        <authorList>
            <consortium name="EnsemblMetazoa"/>
        </authorList>
    </citation>
    <scope>IDENTIFICATION</scope>
    <source>
        <strain evidence="2">DF5081</strain>
    </source>
</reference>
<dbReference type="PANTHER" id="PTHR46276:SF1">
    <property type="entry name" value="E3 UBIQUITIN-PROTEIN LIGASE UBR5"/>
    <property type="match status" value="1"/>
</dbReference>
<dbReference type="PANTHER" id="PTHR46276">
    <property type="entry name" value="E3 UBIQUITIN-PROTEIN LIGASE UBR5"/>
    <property type="match status" value="1"/>
</dbReference>
<evidence type="ECO:0000256" key="1">
    <source>
        <dbReference type="SAM" id="MobiDB-lite"/>
    </source>
</evidence>
<dbReference type="EnsemblMetazoa" id="CJA04017a.1">
    <property type="protein sequence ID" value="CJA04017a.1"/>
    <property type="gene ID" value="WBGene00123221"/>
</dbReference>
<evidence type="ECO:0000313" key="3">
    <source>
        <dbReference type="Proteomes" id="UP000005237"/>
    </source>
</evidence>
<organism evidence="2 3">
    <name type="scientific">Caenorhabditis japonica</name>
    <dbReference type="NCBI Taxonomy" id="281687"/>
    <lineage>
        <taxon>Eukaryota</taxon>
        <taxon>Metazoa</taxon>
        <taxon>Ecdysozoa</taxon>
        <taxon>Nematoda</taxon>
        <taxon>Chromadorea</taxon>
        <taxon>Rhabditida</taxon>
        <taxon>Rhabditina</taxon>
        <taxon>Rhabditomorpha</taxon>
        <taxon>Rhabditoidea</taxon>
        <taxon>Rhabditidae</taxon>
        <taxon>Peloderinae</taxon>
        <taxon>Caenorhabditis</taxon>
    </lineage>
</organism>
<reference evidence="3" key="1">
    <citation type="submission" date="2010-08" db="EMBL/GenBank/DDBJ databases">
        <authorList>
            <consortium name="Caenorhabditis japonica Sequencing Consortium"/>
            <person name="Wilson R.K."/>
        </authorList>
    </citation>
    <scope>NUCLEOTIDE SEQUENCE [LARGE SCALE GENOMIC DNA]</scope>
    <source>
        <strain evidence="3">DF5081</strain>
    </source>
</reference>
<dbReference type="GO" id="GO:0034450">
    <property type="term" value="F:ubiquitin-ubiquitin ligase activity"/>
    <property type="evidence" value="ECO:0007669"/>
    <property type="project" value="TreeGrafter"/>
</dbReference>
<sequence>MCLRTTVADDASMFRSIRCETPVKNCGTLECRQGACPAMSHHSGDGEEGEIKEPARNDSLTHILYAQEAVGDDKKDSAIIDVAIEQFREENIGNIQPNRALASLGPHRIKQIVLGPSCIGVLLHDDSVCRIPFHIMQIQSGEIKETEGARGETLRMRGDEPYSRSGGAAEVEDDKIQKKSKHRLRDISKPDISKPRHLETGHFETGHLETGHLETATSRNRVNRGRVVEKRVGCISCADTHLCKKDTQAKREEAQRKRQ</sequence>
<feature type="compositionally biased region" description="Basic and acidic residues" evidence="1">
    <location>
        <begin position="144"/>
        <end position="162"/>
    </location>
</feature>
<dbReference type="GO" id="GO:0000209">
    <property type="term" value="P:protein polyubiquitination"/>
    <property type="evidence" value="ECO:0007669"/>
    <property type="project" value="TreeGrafter"/>
</dbReference>
<dbReference type="Proteomes" id="UP000005237">
    <property type="component" value="Unassembled WGS sequence"/>
</dbReference>
<name>A0A8R1DJC0_CAEJA</name>
<keyword evidence="3" id="KW-1185">Reference proteome</keyword>
<feature type="region of interest" description="Disordered" evidence="1">
    <location>
        <begin position="144"/>
        <end position="185"/>
    </location>
</feature>
<dbReference type="GO" id="GO:0090263">
    <property type="term" value="P:positive regulation of canonical Wnt signaling pathway"/>
    <property type="evidence" value="ECO:0007669"/>
    <property type="project" value="TreeGrafter"/>
</dbReference>
<accession>A0A8R1DJC0</accession>
<proteinExistence type="predicted"/>
<dbReference type="GO" id="GO:0005737">
    <property type="term" value="C:cytoplasm"/>
    <property type="evidence" value="ECO:0007669"/>
    <property type="project" value="TreeGrafter"/>
</dbReference>
<dbReference type="AlphaFoldDB" id="A0A8R1DJC0"/>
<dbReference type="GO" id="GO:0005634">
    <property type="term" value="C:nucleus"/>
    <property type="evidence" value="ECO:0007669"/>
    <property type="project" value="TreeGrafter"/>
</dbReference>